<dbReference type="AlphaFoldDB" id="A0A016WU34"/>
<dbReference type="EMBL" id="JARK01000097">
    <property type="protein sequence ID" value="EYC43334.1"/>
    <property type="molecule type" value="Genomic_DNA"/>
</dbReference>
<feature type="compositionally biased region" description="Polar residues" evidence="1">
    <location>
        <begin position="326"/>
        <end position="335"/>
    </location>
</feature>
<gene>
    <name evidence="3" type="primary">Acey_s0497.g2504</name>
    <name evidence="3" type="ORF">Y032_0497g2504</name>
</gene>
<dbReference type="STRING" id="53326.A0A016WU34"/>
<name>A0A016WU34_9BILA</name>
<evidence type="ECO:0000313" key="4">
    <source>
        <dbReference type="Proteomes" id="UP000024635"/>
    </source>
</evidence>
<evidence type="ECO:0000256" key="1">
    <source>
        <dbReference type="SAM" id="MobiDB-lite"/>
    </source>
</evidence>
<evidence type="ECO:0000259" key="2">
    <source>
        <dbReference type="PROSITE" id="PS50280"/>
    </source>
</evidence>
<feature type="region of interest" description="Disordered" evidence="1">
    <location>
        <begin position="293"/>
        <end position="396"/>
    </location>
</feature>
<evidence type="ECO:0000313" key="3">
    <source>
        <dbReference type="EMBL" id="EYC43334.1"/>
    </source>
</evidence>
<dbReference type="GO" id="GO:0042799">
    <property type="term" value="F:histone H4K20 methyltransferase activity"/>
    <property type="evidence" value="ECO:0007669"/>
    <property type="project" value="TreeGrafter"/>
</dbReference>
<keyword evidence="4" id="KW-1185">Reference proteome</keyword>
<dbReference type="GO" id="GO:0043516">
    <property type="term" value="P:regulation of DNA damage response, signal transduction by p53 class mediator"/>
    <property type="evidence" value="ECO:0007669"/>
    <property type="project" value="TreeGrafter"/>
</dbReference>
<dbReference type="Gene3D" id="2.170.270.10">
    <property type="entry name" value="SET domain"/>
    <property type="match status" value="1"/>
</dbReference>
<dbReference type="InterPro" id="IPR001214">
    <property type="entry name" value="SET_dom"/>
</dbReference>
<accession>A0A016WU34</accession>
<dbReference type="GO" id="GO:0006357">
    <property type="term" value="P:regulation of transcription by RNA polymerase II"/>
    <property type="evidence" value="ECO:0007669"/>
    <property type="project" value="TreeGrafter"/>
</dbReference>
<dbReference type="GO" id="GO:0005700">
    <property type="term" value="C:polytene chromosome"/>
    <property type="evidence" value="ECO:0007669"/>
    <property type="project" value="TreeGrafter"/>
</dbReference>
<dbReference type="GO" id="GO:0005634">
    <property type="term" value="C:nucleus"/>
    <property type="evidence" value="ECO:0007669"/>
    <property type="project" value="TreeGrafter"/>
</dbReference>
<dbReference type="SMART" id="SM00317">
    <property type="entry name" value="SET"/>
    <property type="match status" value="1"/>
</dbReference>
<dbReference type="Proteomes" id="UP000024635">
    <property type="component" value="Unassembled WGS sequence"/>
</dbReference>
<dbReference type="InterPro" id="IPR051760">
    <property type="entry name" value="KMT5A"/>
</dbReference>
<proteinExistence type="predicted"/>
<dbReference type="PANTHER" id="PTHR46167:SF1">
    <property type="entry name" value="N-LYSINE METHYLTRANSFERASE KMT5A"/>
    <property type="match status" value="1"/>
</dbReference>
<feature type="domain" description="SET" evidence="2">
    <location>
        <begin position="458"/>
        <end position="596"/>
    </location>
</feature>
<dbReference type="OrthoDB" id="5850751at2759"/>
<feature type="region of interest" description="Disordered" evidence="1">
    <location>
        <begin position="124"/>
        <end position="146"/>
    </location>
</feature>
<dbReference type="Pfam" id="PF00856">
    <property type="entry name" value="SET"/>
    <property type="match status" value="1"/>
</dbReference>
<dbReference type="InterPro" id="IPR046341">
    <property type="entry name" value="SET_dom_sf"/>
</dbReference>
<protein>
    <recommendedName>
        <fullName evidence="2">SET domain-containing protein</fullName>
    </recommendedName>
</protein>
<sequence length="775" mass="85062">MDGMTDPEAPFFILFKGAQLNSTSVPYLMKEFLKNIGFPGLNMTCSTVCHATELQLANSNTTTDCAVLAGHSQRTQTRIYNDRYANACALAHVKLRQYAERERRENEELVNQFRQRLQIAELSATRRRGSAGRDEGPAEAESGEVLDEHAMDVEGGDTSANVQPQDVHELDHAQAEPTPAEVVYEPADLAQPDMAHADASEPSTAAGPQLQGQDIVAAVVPQVRQNGNGADEHTSFVDSAVEAPQSHNLTDDVERMSTLVNWIISEVEPVARPTPSKRRRVVNSEVVTLSRRDEAPIASISQDMGAVTPAPAADPTPDDRHPEPIDSSSEGTGAVTSAPPAQATGYDHDAKPIATSSQGTGAATPAPMAEMAGGEDHDAEPIASTPQGTEAVTPPAPAAVTTADDRYPEVQMSEMSVAKLLTEMNQRPCLNGPTRLQNEYEFSVFHQLCEAKPIQQLSWLEVREAPVIGKGVYAKVDMEKGAVVSDYRGKVLPFDEVDRMVRGQPEEVRTFVDSYLVEYAHHEKGRKYRYLVLAHEPVYKKAVIYGRLFNHSDRHPNLMLERPRYSTLTAREINSVLVLRTTRNIKTGEQLLWNYGGEYEERCLNQSCICNVCDPGLAAVALRAAVPAMIVAPTPFTCAEDAYRQGRRFVLGSQEEFVEALTIPEGANQLCRLLNASVKDAFEKANPVVLILRRRRRDRNSVVLLLGNALPDDSRRRYGNCLMFVEDVGETYIMAGGGLVQLSWPHTTSRACASRGDARDNERVLYGEQRFGVSG</sequence>
<dbReference type="SUPFAM" id="SSF82199">
    <property type="entry name" value="SET domain"/>
    <property type="match status" value="1"/>
</dbReference>
<dbReference type="PROSITE" id="PS50280">
    <property type="entry name" value="SET"/>
    <property type="match status" value="1"/>
</dbReference>
<dbReference type="PANTHER" id="PTHR46167">
    <property type="entry name" value="N-LYSINE METHYLTRANSFERASE KMT5A"/>
    <property type="match status" value="1"/>
</dbReference>
<comment type="caution">
    <text evidence="3">The sequence shown here is derived from an EMBL/GenBank/DDBJ whole genome shotgun (WGS) entry which is preliminary data.</text>
</comment>
<reference evidence="4" key="1">
    <citation type="journal article" date="2015" name="Nat. Genet.">
        <title>The genome and transcriptome of the zoonotic hookworm Ancylostoma ceylanicum identify infection-specific gene families.</title>
        <authorList>
            <person name="Schwarz E.M."/>
            <person name="Hu Y."/>
            <person name="Antoshechkin I."/>
            <person name="Miller M.M."/>
            <person name="Sternberg P.W."/>
            <person name="Aroian R.V."/>
        </authorList>
    </citation>
    <scope>NUCLEOTIDE SEQUENCE</scope>
    <source>
        <strain evidence="4">HY135</strain>
    </source>
</reference>
<organism evidence="3 4">
    <name type="scientific">Ancylostoma ceylanicum</name>
    <dbReference type="NCBI Taxonomy" id="53326"/>
    <lineage>
        <taxon>Eukaryota</taxon>
        <taxon>Metazoa</taxon>
        <taxon>Ecdysozoa</taxon>
        <taxon>Nematoda</taxon>
        <taxon>Chromadorea</taxon>
        <taxon>Rhabditida</taxon>
        <taxon>Rhabditina</taxon>
        <taxon>Rhabditomorpha</taxon>
        <taxon>Strongyloidea</taxon>
        <taxon>Ancylostomatidae</taxon>
        <taxon>Ancylostomatinae</taxon>
        <taxon>Ancylostoma</taxon>
    </lineage>
</organism>